<feature type="signal peptide" evidence="9">
    <location>
        <begin position="1"/>
        <end position="24"/>
    </location>
</feature>
<keyword evidence="6" id="KW-0675">Receptor</keyword>
<evidence type="ECO:0000256" key="2">
    <source>
        <dbReference type="ARBA" id="ARBA00022692"/>
    </source>
</evidence>
<feature type="transmembrane region" description="Helical" evidence="8">
    <location>
        <begin position="231"/>
        <end position="253"/>
    </location>
</feature>
<protein>
    <recommendedName>
        <fullName evidence="10">SEFIR domain-containing protein</fullName>
    </recommendedName>
</protein>
<evidence type="ECO:0000256" key="1">
    <source>
        <dbReference type="ARBA" id="ARBA00004479"/>
    </source>
</evidence>
<dbReference type="Proteomes" id="UP001159427">
    <property type="component" value="Unassembled WGS sequence"/>
</dbReference>
<sequence length="434" mass="49324">MPSGFPVHAVALLHVIIYTHVGQTIPQTITAETFGKAQDEQTYVPKRLRSVCFDRCAKEAKVIFKECMQSCQKESTLDQAKGLRKPVTQRTLSLTRRTVPRMTVLNECKMAPNYPAPKQAEGLSVDFETNRTHIKVSWKAIDPSDTGFNWTDYAVIYQVGEKKKASCKVVPKNQTFYMVPQGHFSYPDPFYVSVVTHPYNGDSSVQLSLFTPKVTRPTFSPNISGKDASKLVTTSVVGIMAGLLLLLLIYLAFRCRKKRQCPDPTLYSIPSPAPFRPDNPKEVYYACYYPEGEDFRKQVASIVNYFRQNGYNVIMDVMVSAEITSQGPTRWAEGQIRRAKKVLVFLSPGLVNLALDGRDNTQCQEINRVWFELEVLRDMYTRNRSASKMVCLLLPDTSVSTSELPLWARVSYKWPHDVQEILKRLNDRPMILPL</sequence>
<keyword evidence="5 8" id="KW-0472">Membrane</keyword>
<feature type="chain" id="PRO_5047085655" description="SEFIR domain-containing protein" evidence="9">
    <location>
        <begin position="25"/>
        <end position="434"/>
    </location>
</feature>
<reference evidence="11 12" key="1">
    <citation type="submission" date="2022-05" db="EMBL/GenBank/DDBJ databases">
        <authorList>
            <consortium name="Genoscope - CEA"/>
            <person name="William W."/>
        </authorList>
    </citation>
    <scope>NUCLEOTIDE SEQUENCE [LARGE SCALE GENOMIC DNA]</scope>
</reference>
<dbReference type="PANTHER" id="PTHR15583:SF7">
    <property type="entry name" value="INTERLEUKIN CYTOKINE RECEPTOR-RELATED PROTEIN 2"/>
    <property type="match status" value="1"/>
</dbReference>
<keyword evidence="12" id="KW-1185">Reference proteome</keyword>
<evidence type="ECO:0000256" key="5">
    <source>
        <dbReference type="ARBA" id="ARBA00023136"/>
    </source>
</evidence>
<evidence type="ECO:0000256" key="4">
    <source>
        <dbReference type="ARBA" id="ARBA00022989"/>
    </source>
</evidence>
<evidence type="ECO:0000259" key="10">
    <source>
        <dbReference type="PROSITE" id="PS51534"/>
    </source>
</evidence>
<comment type="subcellular location">
    <subcellularLocation>
        <location evidence="1">Membrane</location>
        <topology evidence="1">Single-pass type I membrane protein</topology>
    </subcellularLocation>
</comment>
<comment type="caution">
    <text evidence="11">The sequence shown here is derived from an EMBL/GenBank/DDBJ whole genome shotgun (WGS) entry which is preliminary data.</text>
</comment>
<dbReference type="PROSITE" id="PS51534">
    <property type="entry name" value="SEFIR"/>
    <property type="match status" value="1"/>
</dbReference>
<keyword evidence="2 8" id="KW-0812">Transmembrane</keyword>
<dbReference type="InterPro" id="IPR039465">
    <property type="entry name" value="IL-17_rcpt-like"/>
</dbReference>
<dbReference type="SUPFAM" id="SSF49265">
    <property type="entry name" value="Fibronectin type III"/>
    <property type="match status" value="1"/>
</dbReference>
<feature type="domain" description="SEFIR" evidence="10">
    <location>
        <begin position="281"/>
        <end position="423"/>
    </location>
</feature>
<gene>
    <name evidence="11" type="ORF">PEVE_00043322</name>
</gene>
<organism evidence="11 12">
    <name type="scientific">Porites evermanni</name>
    <dbReference type="NCBI Taxonomy" id="104178"/>
    <lineage>
        <taxon>Eukaryota</taxon>
        <taxon>Metazoa</taxon>
        <taxon>Cnidaria</taxon>
        <taxon>Anthozoa</taxon>
        <taxon>Hexacorallia</taxon>
        <taxon>Scleractinia</taxon>
        <taxon>Fungiina</taxon>
        <taxon>Poritidae</taxon>
        <taxon>Porites</taxon>
    </lineage>
</organism>
<keyword evidence="7" id="KW-0325">Glycoprotein</keyword>
<evidence type="ECO:0000313" key="11">
    <source>
        <dbReference type="EMBL" id="CAH3018461.1"/>
    </source>
</evidence>
<dbReference type="Pfam" id="PF08357">
    <property type="entry name" value="SEFIR"/>
    <property type="match status" value="1"/>
</dbReference>
<dbReference type="PANTHER" id="PTHR15583">
    <property type="entry name" value="INTERLEUKIN-17 RECEPTOR"/>
    <property type="match status" value="1"/>
</dbReference>
<dbReference type="InterPro" id="IPR036116">
    <property type="entry name" value="FN3_sf"/>
</dbReference>
<dbReference type="Gene3D" id="3.40.50.11530">
    <property type="match status" value="1"/>
</dbReference>
<name>A0ABN8LPV1_9CNID</name>
<evidence type="ECO:0000313" key="12">
    <source>
        <dbReference type="Proteomes" id="UP001159427"/>
    </source>
</evidence>
<evidence type="ECO:0000256" key="8">
    <source>
        <dbReference type="SAM" id="Phobius"/>
    </source>
</evidence>
<keyword evidence="4 8" id="KW-1133">Transmembrane helix</keyword>
<evidence type="ECO:0000256" key="9">
    <source>
        <dbReference type="SAM" id="SignalP"/>
    </source>
</evidence>
<evidence type="ECO:0000256" key="3">
    <source>
        <dbReference type="ARBA" id="ARBA00022729"/>
    </source>
</evidence>
<keyword evidence="3 9" id="KW-0732">Signal</keyword>
<dbReference type="InterPro" id="IPR013568">
    <property type="entry name" value="SEFIR_dom"/>
</dbReference>
<dbReference type="EMBL" id="CALNXI010000088">
    <property type="protein sequence ID" value="CAH3018461.1"/>
    <property type="molecule type" value="Genomic_DNA"/>
</dbReference>
<accession>A0ABN8LPV1</accession>
<proteinExistence type="predicted"/>
<evidence type="ECO:0000256" key="6">
    <source>
        <dbReference type="ARBA" id="ARBA00023170"/>
    </source>
</evidence>
<evidence type="ECO:0000256" key="7">
    <source>
        <dbReference type="ARBA" id="ARBA00023180"/>
    </source>
</evidence>